<dbReference type="RefSeq" id="WP_103264284.1">
    <property type="nucleotide sequence ID" value="NZ_CABMLE010000002.1"/>
</dbReference>
<evidence type="ECO:0000313" key="2">
    <source>
        <dbReference type="EMBL" id="PNV68216.1"/>
    </source>
</evidence>
<sequence>MPDPSLFRLRVTFCKQGRLALLSHLELARALERAVRRARLPFAVSQGFSPHMKIAFGAALPVGVGGTRELFDLQMTRYVSPERALEALQAASVPDLMVKSCEYIDSHALAASAAFPVSAYRALLSCAPAQLAVPEGVMVIRKKKEKVLRVAEFLVGDMELTGATLAFSLESKPTGSLRPDVLLAACCAQANGDEEDRPLALFVENAEPTLIDADACGPDNPLRVITITRIGQRPVR</sequence>
<name>A0A2K2UD11_9ACTN</name>
<reference evidence="3" key="1">
    <citation type="submission" date="2018-01" db="EMBL/GenBank/DDBJ databases">
        <title>Rubneribacter badeniensis gen. nov., sp. nov., and Colonibacter rubneri, gen. nov., sp. nov., WGS of new members of the Eggerthellaceae.</title>
        <authorList>
            <person name="Danylec N."/>
            <person name="Stoll D.A."/>
            <person name="Doetsch A."/>
            <person name="Kulling S.E."/>
            <person name="Huch M."/>
        </authorList>
    </citation>
    <scope>NUCLEOTIDE SEQUENCE [LARGE SCALE GENOMIC DNA]</scope>
    <source>
        <strain evidence="3">ResAG-96</strain>
    </source>
</reference>
<dbReference type="EMBL" id="PPEK01000002">
    <property type="protein sequence ID" value="PNV68216.1"/>
    <property type="molecule type" value="Genomic_DNA"/>
</dbReference>
<evidence type="ECO:0000259" key="1">
    <source>
        <dbReference type="Pfam" id="PF10105"/>
    </source>
</evidence>
<dbReference type="Proteomes" id="UP000236197">
    <property type="component" value="Unassembled WGS sequence"/>
</dbReference>
<feature type="domain" description="DUF2344" evidence="1">
    <location>
        <begin position="8"/>
        <end position="138"/>
    </location>
</feature>
<dbReference type="OrthoDB" id="9780488at2"/>
<comment type="caution">
    <text evidence="2">The sequence shown here is derived from an EMBL/GenBank/DDBJ whole genome shotgun (WGS) entry which is preliminary data.</text>
</comment>
<dbReference type="InterPro" id="IPR018768">
    <property type="entry name" value="DUF2344"/>
</dbReference>
<protein>
    <submittedName>
        <fullName evidence="2">Radical SAM protein</fullName>
    </submittedName>
</protein>
<proteinExistence type="predicted"/>
<dbReference type="Pfam" id="PF10105">
    <property type="entry name" value="DUF2344"/>
    <property type="match status" value="1"/>
</dbReference>
<keyword evidence="3" id="KW-1185">Reference proteome</keyword>
<accession>A0A2K2UD11</accession>
<evidence type="ECO:0000313" key="3">
    <source>
        <dbReference type="Proteomes" id="UP000236197"/>
    </source>
</evidence>
<dbReference type="NCBIfam" id="TIGR03936">
    <property type="entry name" value="sam_1_link_chp"/>
    <property type="match status" value="1"/>
</dbReference>
<gene>
    <name evidence="2" type="ORF">C2L71_02820</name>
</gene>
<organism evidence="2 3">
    <name type="scientific">Enteroscipio rubneri</name>
    <dbReference type="NCBI Taxonomy" id="2070686"/>
    <lineage>
        <taxon>Bacteria</taxon>
        <taxon>Bacillati</taxon>
        <taxon>Actinomycetota</taxon>
        <taxon>Coriobacteriia</taxon>
        <taxon>Eggerthellales</taxon>
        <taxon>Eggerthellaceae</taxon>
        <taxon>Enteroscipio</taxon>
    </lineage>
</organism>
<dbReference type="AlphaFoldDB" id="A0A2K2UD11"/>